<protein>
    <submittedName>
        <fullName evidence="1">Uncharacterized protein</fullName>
    </submittedName>
</protein>
<evidence type="ECO:0000313" key="2">
    <source>
        <dbReference type="Proteomes" id="UP001480973"/>
    </source>
</evidence>
<evidence type="ECO:0000313" key="1">
    <source>
        <dbReference type="EMBL" id="MEQ2533601.1"/>
    </source>
</evidence>
<accession>A0ABV1GK00</accession>
<name>A0ABV1GK00_9FIRM</name>
<sequence>MNEEEIAIIANKIIKHPNYGKMNPIDIGMEYGYKKDEMLKFINYIKQKKKEIEPEYVFMTNELHYSDATKVYLVRIKDYSVVKFKERDSNYRTITKKNILVEYDKYELFWYDACSEQKESHHFVTYANSEIIGVYILKSGILVKTELAKTREREVFLLYWDGNVSDKFKIYDVSYACENRNGIYIFYKYYGSELKKFVGIEHIDFILGKIEKLSDKTDELDIWAVEVLDDEIYYYIDKKRINADTGERQYVEDAKLFNFYHREKDYIAEFKNLNDYVICEFGIVKYKKQVSKHLVDLCFSETESNTYSGIFHDTEFYLKDAVAIPSRNCIIGVVKRDRKWFIAELDFENNRYTEIFCIESQ</sequence>
<dbReference type="EMBL" id="JBBMES010000001">
    <property type="protein sequence ID" value="MEQ2533601.1"/>
    <property type="molecule type" value="Genomic_DNA"/>
</dbReference>
<keyword evidence="2" id="KW-1185">Reference proteome</keyword>
<reference evidence="1 2" key="1">
    <citation type="submission" date="2024-03" db="EMBL/GenBank/DDBJ databases">
        <title>Human intestinal bacterial collection.</title>
        <authorList>
            <person name="Pauvert C."/>
            <person name="Hitch T.C.A."/>
            <person name="Clavel T."/>
        </authorList>
    </citation>
    <scope>NUCLEOTIDE SEQUENCE [LARGE SCALE GENOMIC DNA]</scope>
    <source>
        <strain evidence="1 2">CLA-JM-H10</strain>
    </source>
</reference>
<gene>
    <name evidence="1" type="ORF">WMO38_00575</name>
</gene>
<proteinExistence type="predicted"/>
<comment type="caution">
    <text evidence="1">The sequence shown here is derived from an EMBL/GenBank/DDBJ whole genome shotgun (WGS) entry which is preliminary data.</text>
</comment>
<organism evidence="1 2">
    <name type="scientific">Lachnospira intestinalis</name>
    <dbReference type="NCBI Taxonomy" id="3133158"/>
    <lineage>
        <taxon>Bacteria</taxon>
        <taxon>Bacillati</taxon>
        <taxon>Bacillota</taxon>
        <taxon>Clostridia</taxon>
        <taxon>Lachnospirales</taxon>
        <taxon>Lachnospiraceae</taxon>
        <taxon>Lachnospira</taxon>
    </lineage>
</organism>
<dbReference type="Proteomes" id="UP001480973">
    <property type="component" value="Unassembled WGS sequence"/>
</dbReference>